<dbReference type="UniPathway" id="UPA00230"/>
<evidence type="ECO:0000256" key="27">
    <source>
        <dbReference type="ARBA" id="ARBA00048034"/>
    </source>
</evidence>
<comment type="catalytic activity">
    <reaction evidence="17">
        <text>1-(9Z-octadecenoyl)-sn-glycerol + ATP = 1-(9Z-octadecenoyl)-sn-glycero-3-phosphate + ADP + H(+)</text>
        <dbReference type="Rhea" id="RHEA:41079"/>
        <dbReference type="ChEBI" id="CHEBI:15378"/>
        <dbReference type="ChEBI" id="CHEBI:30616"/>
        <dbReference type="ChEBI" id="CHEBI:74544"/>
        <dbReference type="ChEBI" id="CHEBI:75757"/>
        <dbReference type="ChEBI" id="CHEBI:456216"/>
    </reaction>
    <physiologicalReaction direction="left-to-right" evidence="17">
        <dbReference type="Rhea" id="RHEA:41080"/>
    </physiologicalReaction>
</comment>
<dbReference type="AlphaFoldDB" id="A0A0L0CC95"/>
<evidence type="ECO:0000256" key="21">
    <source>
        <dbReference type="ARBA" id="ARBA00025749"/>
    </source>
</evidence>
<comment type="catalytic activity">
    <reaction evidence="16">
        <text>1-(5Z,8Z,11Z,14Z-eicosatetraenoyl)-sn-glycerol + ATP = 1-(5Z,8Z,11Z,14Z-eicosatetraenoyl)-sn-glycero-3-phosphate + ADP + H(+)</text>
        <dbReference type="Rhea" id="RHEA:43328"/>
        <dbReference type="ChEBI" id="CHEBI:15378"/>
        <dbReference type="ChEBI" id="CHEBI:30616"/>
        <dbReference type="ChEBI" id="CHEBI:34071"/>
        <dbReference type="ChEBI" id="CHEBI:74938"/>
        <dbReference type="ChEBI" id="CHEBI:456216"/>
    </reaction>
    <physiologicalReaction direction="left-to-right" evidence="16">
        <dbReference type="Rhea" id="RHEA:43329"/>
    </physiologicalReaction>
</comment>
<dbReference type="InterPro" id="IPR016064">
    <property type="entry name" value="NAD/diacylglycerol_kinase_sf"/>
</dbReference>
<evidence type="ECO:0000313" key="31">
    <source>
        <dbReference type="EMBL" id="KNC30048.1"/>
    </source>
</evidence>
<evidence type="ECO:0000256" key="12">
    <source>
        <dbReference type="ARBA" id="ARBA00023128"/>
    </source>
</evidence>
<dbReference type="GO" id="GO:0005758">
    <property type="term" value="C:mitochondrial intermembrane space"/>
    <property type="evidence" value="ECO:0007669"/>
    <property type="project" value="UniProtKB-SubCell"/>
</dbReference>
<evidence type="ECO:0000313" key="32">
    <source>
        <dbReference type="Proteomes" id="UP000037069"/>
    </source>
</evidence>
<evidence type="ECO:0000256" key="17">
    <source>
        <dbReference type="ARBA" id="ARBA00024505"/>
    </source>
</evidence>
<evidence type="ECO:0000256" key="26">
    <source>
        <dbReference type="ARBA" id="ARBA00044480"/>
    </source>
</evidence>
<dbReference type="InterPro" id="IPR050187">
    <property type="entry name" value="Lipid_Phosphate_FormReg"/>
</dbReference>
<dbReference type="PANTHER" id="PTHR12358:SF31">
    <property type="entry name" value="ACYLGLYCEROL KINASE, MITOCHONDRIAL"/>
    <property type="match status" value="1"/>
</dbReference>
<dbReference type="OrthoDB" id="9979394at2759"/>
<organism evidence="31 32">
    <name type="scientific">Lucilia cuprina</name>
    <name type="common">Green bottle fly</name>
    <name type="synonym">Australian sheep blowfly</name>
    <dbReference type="NCBI Taxonomy" id="7375"/>
    <lineage>
        <taxon>Eukaryota</taxon>
        <taxon>Metazoa</taxon>
        <taxon>Ecdysozoa</taxon>
        <taxon>Arthropoda</taxon>
        <taxon>Hexapoda</taxon>
        <taxon>Insecta</taxon>
        <taxon>Pterygota</taxon>
        <taxon>Neoptera</taxon>
        <taxon>Endopterygota</taxon>
        <taxon>Diptera</taxon>
        <taxon>Brachycera</taxon>
        <taxon>Muscomorpha</taxon>
        <taxon>Oestroidea</taxon>
        <taxon>Calliphoridae</taxon>
        <taxon>Luciliinae</taxon>
        <taxon>Lucilia</taxon>
    </lineage>
</organism>
<gene>
    <name evidence="31" type="ORF">FF38_08652</name>
</gene>
<evidence type="ECO:0000256" key="28">
    <source>
        <dbReference type="ARBA" id="ARBA00048663"/>
    </source>
</evidence>
<dbReference type="GO" id="GO:0046513">
    <property type="term" value="P:ceramide biosynthetic process"/>
    <property type="evidence" value="ECO:0007669"/>
    <property type="project" value="TreeGrafter"/>
</dbReference>
<evidence type="ECO:0000256" key="20">
    <source>
        <dbReference type="ARBA" id="ARBA00024636"/>
    </source>
</evidence>
<keyword evidence="13" id="KW-0472">Membrane</keyword>
<evidence type="ECO:0000256" key="14">
    <source>
        <dbReference type="ARBA" id="ARBA00023371"/>
    </source>
</evidence>
<keyword evidence="10" id="KW-0067">ATP-binding</keyword>
<dbReference type="PROSITE" id="PS50146">
    <property type="entry name" value="DAGK"/>
    <property type="match status" value="1"/>
</dbReference>
<dbReference type="EC" id="2.7.1.107" evidence="5"/>
<evidence type="ECO:0000256" key="2">
    <source>
        <dbReference type="ARBA" id="ARBA00004569"/>
    </source>
</evidence>
<dbReference type="Gene3D" id="3.40.50.10330">
    <property type="entry name" value="Probable inorganic polyphosphate/atp-NAD kinase, domain 1"/>
    <property type="match status" value="1"/>
</dbReference>
<dbReference type="InterPro" id="IPR001206">
    <property type="entry name" value="Diacylglycerol_kinase_cat_dom"/>
</dbReference>
<dbReference type="InterPro" id="IPR045579">
    <property type="entry name" value="AGK_C"/>
</dbReference>
<dbReference type="SUPFAM" id="SSF111331">
    <property type="entry name" value="NAD kinase/diacylglycerol kinase-like"/>
    <property type="match status" value="1"/>
</dbReference>
<evidence type="ECO:0000256" key="5">
    <source>
        <dbReference type="ARBA" id="ARBA00012133"/>
    </source>
</evidence>
<name>A0A0L0CC95_LUCCU</name>
<evidence type="ECO:0000256" key="13">
    <source>
        <dbReference type="ARBA" id="ARBA00023136"/>
    </source>
</evidence>
<dbReference type="GO" id="GO:0046512">
    <property type="term" value="P:sphingosine biosynthetic process"/>
    <property type="evidence" value="ECO:0007669"/>
    <property type="project" value="TreeGrafter"/>
</dbReference>
<dbReference type="InterPro" id="IPR017438">
    <property type="entry name" value="ATP-NAD_kinase_N"/>
</dbReference>
<dbReference type="GO" id="GO:0001729">
    <property type="term" value="F:ceramide kinase activity"/>
    <property type="evidence" value="ECO:0007669"/>
    <property type="project" value="UniProtKB-EC"/>
</dbReference>
<evidence type="ECO:0000256" key="1">
    <source>
        <dbReference type="ARBA" id="ARBA00001946"/>
    </source>
</evidence>
<comment type="catalytic activity">
    <reaction evidence="28">
        <text>a monoacylglycerol + ATP = a monoacyl-sn-glycero-3-phosphate + ADP + H(+)</text>
        <dbReference type="Rhea" id="RHEA:19293"/>
        <dbReference type="ChEBI" id="CHEBI:15378"/>
        <dbReference type="ChEBI" id="CHEBI:17408"/>
        <dbReference type="ChEBI" id="CHEBI:30616"/>
        <dbReference type="ChEBI" id="CHEBI:77589"/>
        <dbReference type="ChEBI" id="CHEBI:456216"/>
        <dbReference type="EC" id="2.7.1.94"/>
    </reaction>
    <physiologicalReaction direction="left-to-right" evidence="28">
        <dbReference type="Rhea" id="RHEA:19294"/>
    </physiologicalReaction>
</comment>
<comment type="catalytic activity">
    <reaction evidence="20">
        <text>1-hexadecanoyl-sn-glycerol + ATP = 1-hexadecanoyl-sn-glycero-3-phosphate + ADP + H(+)</text>
        <dbReference type="Rhea" id="RHEA:43308"/>
        <dbReference type="ChEBI" id="CHEBI:15378"/>
        <dbReference type="ChEBI" id="CHEBI:30616"/>
        <dbReference type="ChEBI" id="CHEBI:57518"/>
        <dbReference type="ChEBI" id="CHEBI:75542"/>
        <dbReference type="ChEBI" id="CHEBI:456216"/>
    </reaction>
    <physiologicalReaction direction="left-to-right" evidence="20">
        <dbReference type="Rhea" id="RHEA:43309"/>
    </physiologicalReaction>
</comment>
<evidence type="ECO:0000256" key="16">
    <source>
        <dbReference type="ARBA" id="ARBA00024483"/>
    </source>
</evidence>
<comment type="similarity">
    <text evidence="21">Belongs to the AGK family.</text>
</comment>
<evidence type="ECO:0000259" key="30">
    <source>
        <dbReference type="PROSITE" id="PS50146"/>
    </source>
</evidence>
<keyword evidence="9" id="KW-0999">Mitochondrion inner membrane</keyword>
<sequence>MEKISRHMRYICNEVKQYSIPKATNILVVLNPVANKKRCEKMFKKYCEPILHMAGYSVEVIKTKHIGHAKLLMETLHQLPDVVVVAGGDGTSSEVVTGLLRRNEEVCPILFLPLGEKNCTASSLIHNESQGMFGSVKYLSQCVLSLIRCRIQYHPVIKYELIETDKSHEIRKPIFGLFAFSWGLLKDIDINKEKYWYFGALKHHVSVLMTSLSEKFNQNISANLVTTPPCPGCNKCDIQVKNKSWFNASKLLNPALPTQQLNQMPKNKFCSKEESYKIDAKQIDITCHKNSDSFFELNTNIIENISSRSDFLRNMIKEMKIQPSISLESRSIELLPIESEHQTYYIDGEGYDARHIKITFVPNALKLVY</sequence>
<evidence type="ECO:0000256" key="25">
    <source>
        <dbReference type="ARBA" id="ARBA00030553"/>
    </source>
</evidence>
<evidence type="ECO:0000256" key="9">
    <source>
        <dbReference type="ARBA" id="ARBA00022792"/>
    </source>
</evidence>
<proteinExistence type="inferred from homology"/>
<dbReference type="GO" id="GO:0047620">
    <property type="term" value="F:acylglycerol kinase activity"/>
    <property type="evidence" value="ECO:0007669"/>
    <property type="project" value="UniProtKB-EC"/>
</dbReference>
<dbReference type="EC" id="2.7.1.94" evidence="23"/>
<evidence type="ECO:0000256" key="18">
    <source>
        <dbReference type="ARBA" id="ARBA00024512"/>
    </source>
</evidence>
<evidence type="ECO:0000256" key="8">
    <source>
        <dbReference type="ARBA" id="ARBA00022777"/>
    </source>
</evidence>
<dbReference type="GO" id="GO:0005743">
    <property type="term" value="C:mitochondrial inner membrane"/>
    <property type="evidence" value="ECO:0007669"/>
    <property type="project" value="UniProtKB-SubCell"/>
</dbReference>
<keyword evidence="8" id="KW-0418">Kinase</keyword>
<comment type="subcellular location">
    <subcellularLocation>
        <location evidence="3">Mitochondrion inner membrane</location>
        <topology evidence="3">Peripheral membrane protein</topology>
    </subcellularLocation>
    <subcellularLocation>
        <location evidence="2">Mitochondrion intermembrane space</location>
    </subcellularLocation>
</comment>
<evidence type="ECO:0000256" key="3">
    <source>
        <dbReference type="ARBA" id="ARBA00004637"/>
    </source>
</evidence>
<evidence type="ECO:0000256" key="10">
    <source>
        <dbReference type="ARBA" id="ARBA00022840"/>
    </source>
</evidence>
<feature type="domain" description="DAGKc" evidence="30">
    <location>
        <begin position="21"/>
        <end position="124"/>
    </location>
</feature>
<dbReference type="Proteomes" id="UP000037069">
    <property type="component" value="Unassembled WGS sequence"/>
</dbReference>
<keyword evidence="11" id="KW-0443">Lipid metabolism</keyword>
<dbReference type="OMA" id="RADHANW"/>
<comment type="catalytic activity">
    <reaction evidence="29">
        <text>N-(hexanoyl)sphing-4-enine + ATP = N-hexanoylsphing-4-enine 1-phosphate + ADP + H(+)</text>
        <dbReference type="Rhea" id="RHEA:43312"/>
        <dbReference type="ChEBI" id="CHEBI:15378"/>
        <dbReference type="ChEBI" id="CHEBI:30616"/>
        <dbReference type="ChEBI" id="CHEBI:63867"/>
        <dbReference type="ChEBI" id="CHEBI:82959"/>
        <dbReference type="ChEBI" id="CHEBI:456216"/>
    </reaction>
    <physiologicalReaction direction="left-to-right" evidence="29">
        <dbReference type="Rhea" id="RHEA:43313"/>
    </physiologicalReaction>
</comment>
<evidence type="ECO:0000256" key="7">
    <source>
        <dbReference type="ARBA" id="ARBA00022741"/>
    </source>
</evidence>
<protein>
    <recommendedName>
        <fullName evidence="24">Acylglycerol kinase, mitochondrial</fullName>
        <ecNumber evidence="5">2.7.1.107</ecNumber>
        <ecNumber evidence="22">2.7.1.138</ecNumber>
        <ecNumber evidence="23">2.7.1.94</ecNumber>
    </recommendedName>
    <alternativeName>
        <fullName evidence="25">Multiple substrate lipid kinase</fullName>
    </alternativeName>
</protein>
<dbReference type="PANTHER" id="PTHR12358">
    <property type="entry name" value="SPHINGOSINE KINASE"/>
    <property type="match status" value="1"/>
</dbReference>
<reference evidence="31 32" key="1">
    <citation type="journal article" date="2015" name="Nat. Commun.">
        <title>Lucilia cuprina genome unlocks parasitic fly biology to underpin future interventions.</title>
        <authorList>
            <person name="Anstead C.A."/>
            <person name="Korhonen P.K."/>
            <person name="Young N.D."/>
            <person name="Hall R.S."/>
            <person name="Jex A.R."/>
            <person name="Murali S.C."/>
            <person name="Hughes D.S."/>
            <person name="Lee S.F."/>
            <person name="Perry T."/>
            <person name="Stroehlein A.J."/>
            <person name="Ansell B.R."/>
            <person name="Breugelmans B."/>
            <person name="Hofmann A."/>
            <person name="Qu J."/>
            <person name="Dugan S."/>
            <person name="Lee S.L."/>
            <person name="Chao H."/>
            <person name="Dinh H."/>
            <person name="Han Y."/>
            <person name="Doddapaneni H.V."/>
            <person name="Worley K.C."/>
            <person name="Muzny D.M."/>
            <person name="Ioannidis P."/>
            <person name="Waterhouse R.M."/>
            <person name="Zdobnov E.M."/>
            <person name="James P.J."/>
            <person name="Bagnall N.H."/>
            <person name="Kotze A.C."/>
            <person name="Gibbs R.A."/>
            <person name="Richards S."/>
            <person name="Batterham P."/>
            <person name="Gasser R.B."/>
        </authorList>
    </citation>
    <scope>NUCLEOTIDE SEQUENCE [LARGE SCALE GENOMIC DNA]</scope>
    <source>
        <strain evidence="31 32">LS</strain>
        <tissue evidence="31">Full body</tissue>
    </source>
</reference>
<accession>A0A0L0CC95</accession>
<comment type="cofactor">
    <cofactor evidence="1">
        <name>Mg(2+)</name>
        <dbReference type="ChEBI" id="CHEBI:18420"/>
    </cofactor>
</comment>
<evidence type="ECO:0000256" key="6">
    <source>
        <dbReference type="ARBA" id="ARBA00022679"/>
    </source>
</evidence>
<evidence type="ECO:0000256" key="11">
    <source>
        <dbReference type="ARBA" id="ARBA00023098"/>
    </source>
</evidence>
<evidence type="ECO:0000256" key="29">
    <source>
        <dbReference type="ARBA" id="ARBA00048876"/>
    </source>
</evidence>
<keyword evidence="6" id="KW-0808">Transferase</keyword>
<evidence type="ECO:0000256" key="19">
    <source>
        <dbReference type="ARBA" id="ARBA00024556"/>
    </source>
</evidence>
<comment type="catalytic activity">
    <reaction evidence="18">
        <text>a 1-acyl-sn-glycerol + ATP = a 1-acyl-sn-glycero-3-phosphate + ADP + H(+)</text>
        <dbReference type="Rhea" id="RHEA:33747"/>
        <dbReference type="ChEBI" id="CHEBI:15378"/>
        <dbReference type="ChEBI" id="CHEBI:30616"/>
        <dbReference type="ChEBI" id="CHEBI:57970"/>
        <dbReference type="ChEBI" id="CHEBI:64683"/>
        <dbReference type="ChEBI" id="CHEBI:456216"/>
    </reaction>
    <physiologicalReaction direction="left-to-right" evidence="18">
        <dbReference type="Rhea" id="RHEA:33748"/>
    </physiologicalReaction>
</comment>
<comment type="caution">
    <text evidence="31">The sequence shown here is derived from an EMBL/GenBank/DDBJ whole genome shotgun (WGS) entry which is preliminary data.</text>
</comment>
<comment type="catalytic activity">
    <reaction evidence="19">
        <text>2-(5Z,8Z,11Z,14Z-eicosatetraenoyl)-glycerol + ATP = 2-(5Z,8Z,11Z,14Z-eicosatetraenoyl)-sn-glycero-3-phosphate + ADP + H(+)</text>
        <dbReference type="Rhea" id="RHEA:43316"/>
        <dbReference type="ChEBI" id="CHEBI:15378"/>
        <dbReference type="ChEBI" id="CHEBI:30616"/>
        <dbReference type="ChEBI" id="CHEBI:52392"/>
        <dbReference type="ChEBI" id="CHEBI:78209"/>
        <dbReference type="ChEBI" id="CHEBI:456216"/>
    </reaction>
    <physiologicalReaction direction="left-to-right" evidence="19">
        <dbReference type="Rhea" id="RHEA:43317"/>
    </physiologicalReaction>
</comment>
<dbReference type="EC" id="2.7.1.138" evidence="22"/>
<comment type="pathway">
    <text evidence="4">Lipid metabolism; glycerolipid metabolism.</text>
</comment>
<dbReference type="GO" id="GO:0005524">
    <property type="term" value="F:ATP binding"/>
    <property type="evidence" value="ECO:0007669"/>
    <property type="project" value="UniProtKB-KW"/>
</dbReference>
<evidence type="ECO:0000256" key="24">
    <source>
        <dbReference type="ARBA" id="ARBA00026142"/>
    </source>
</evidence>
<keyword evidence="12" id="KW-0496">Mitochondrion</keyword>
<dbReference type="Pfam" id="PF00781">
    <property type="entry name" value="DAGK_cat"/>
    <property type="match status" value="1"/>
</dbReference>
<dbReference type="EMBL" id="JRES01000581">
    <property type="protein sequence ID" value="KNC30048.1"/>
    <property type="molecule type" value="Genomic_DNA"/>
</dbReference>
<evidence type="ECO:0000256" key="4">
    <source>
        <dbReference type="ARBA" id="ARBA00005175"/>
    </source>
</evidence>
<evidence type="ECO:0000256" key="23">
    <source>
        <dbReference type="ARBA" id="ARBA00026098"/>
    </source>
</evidence>
<keyword evidence="7" id="KW-0547">Nucleotide-binding</keyword>
<comment type="catalytic activity">
    <reaction evidence="26">
        <text>a 2-acylglycerol + ATP = a 2-acyl-sn-glycerol 3-phosphate + ADP + H(+)</text>
        <dbReference type="Rhea" id="RHEA:39847"/>
        <dbReference type="ChEBI" id="CHEBI:15378"/>
        <dbReference type="ChEBI" id="CHEBI:17389"/>
        <dbReference type="ChEBI" id="CHEBI:30616"/>
        <dbReference type="ChEBI" id="CHEBI:64982"/>
        <dbReference type="ChEBI" id="CHEBI:456216"/>
    </reaction>
    <physiologicalReaction direction="left-to-right" evidence="26">
        <dbReference type="Rhea" id="RHEA:39848"/>
    </physiologicalReaction>
</comment>
<comment type="catalytic activity">
    <reaction evidence="27">
        <text>an N-acylsphing-4-enine + ATP = an N-acylsphing-4-enine 1-phosphate + ADP + H(+)</text>
        <dbReference type="Rhea" id="RHEA:17929"/>
        <dbReference type="ChEBI" id="CHEBI:15378"/>
        <dbReference type="ChEBI" id="CHEBI:30616"/>
        <dbReference type="ChEBI" id="CHEBI:52639"/>
        <dbReference type="ChEBI" id="CHEBI:57674"/>
        <dbReference type="ChEBI" id="CHEBI:456216"/>
        <dbReference type="EC" id="2.7.1.138"/>
    </reaction>
    <physiologicalReaction direction="left-to-right" evidence="27">
        <dbReference type="Rhea" id="RHEA:17930"/>
    </physiologicalReaction>
</comment>
<dbReference type="GO" id="GO:0004143">
    <property type="term" value="F:ATP-dependent diacylglycerol kinase activity"/>
    <property type="evidence" value="ECO:0007669"/>
    <property type="project" value="UniProtKB-EC"/>
</dbReference>
<evidence type="ECO:0000256" key="22">
    <source>
        <dbReference type="ARBA" id="ARBA00026096"/>
    </source>
</evidence>
<comment type="catalytic activity">
    <reaction evidence="15">
        <text>a 1,2-diacyl-sn-glycerol + ATP = a 1,2-diacyl-sn-glycero-3-phosphate + ADP + H(+)</text>
        <dbReference type="Rhea" id="RHEA:10272"/>
        <dbReference type="ChEBI" id="CHEBI:15378"/>
        <dbReference type="ChEBI" id="CHEBI:17815"/>
        <dbReference type="ChEBI" id="CHEBI:30616"/>
        <dbReference type="ChEBI" id="CHEBI:58608"/>
        <dbReference type="ChEBI" id="CHEBI:456216"/>
        <dbReference type="EC" id="2.7.1.107"/>
    </reaction>
    <physiologicalReaction direction="left-to-right" evidence="15">
        <dbReference type="Rhea" id="RHEA:10273"/>
    </physiologicalReaction>
</comment>
<dbReference type="Pfam" id="PF19712">
    <property type="entry name" value="AGK_C"/>
    <property type="match status" value="1"/>
</dbReference>
<keyword evidence="32" id="KW-1185">Reference proteome</keyword>
<comment type="catalytic activity">
    <reaction evidence="14">
        <text>1,2-di-(9Z-octadecenoyl)-sn-glycerol + ATP = 1,2-di-(9Z-octadecenoyl)-sn-glycero-3-phosphate + ADP + H(+)</text>
        <dbReference type="Rhea" id="RHEA:40327"/>
        <dbReference type="ChEBI" id="CHEBI:15378"/>
        <dbReference type="ChEBI" id="CHEBI:30616"/>
        <dbReference type="ChEBI" id="CHEBI:52333"/>
        <dbReference type="ChEBI" id="CHEBI:74546"/>
        <dbReference type="ChEBI" id="CHEBI:456216"/>
    </reaction>
    <physiologicalReaction direction="left-to-right" evidence="14">
        <dbReference type="Rhea" id="RHEA:40328"/>
    </physiologicalReaction>
</comment>
<dbReference type="GO" id="GO:0046486">
    <property type="term" value="P:glycerolipid metabolic process"/>
    <property type="evidence" value="ECO:0007669"/>
    <property type="project" value="UniProtKB-UniPathway"/>
</dbReference>
<dbReference type="STRING" id="7375.A0A0L0CC95"/>
<evidence type="ECO:0000256" key="15">
    <source>
        <dbReference type="ARBA" id="ARBA00023411"/>
    </source>
</evidence>